<dbReference type="Proteomes" id="UP000543642">
    <property type="component" value="Unassembled WGS sequence"/>
</dbReference>
<accession>A0A7W8HDN5</accession>
<sequence>MNYKELIENTIMPGTLSANEQADRCVDLLKFVNSKIPHRLYRFRSCNERSLDSFYKDEIWFANGGEMNDDFDARIYYDRKKVKQWISSFANIDDNINILDRIVSVDSIPIEIVRKYPWIKDAVNKIKTTSRDDIKQFLKQVTGLIFDNFENELQYISNVIQRGTKFACFSEKIYSDMMWGNYASNATGFAIEYEFGKENSLTFSTGINGQDMIWCNLFPILYGNERLDATEYAIYMLKIYILKKIMTANGFQYMNQLINEVIPCPDYFMVTKLAIKKSNDWKPEKEWRLFLTSNNSDIATERFSKIVYKPSAVYLGRKISNIHQKIIMDMAKEKAIPIYKMDINNNSKKYKLIRKAVKC</sequence>
<dbReference type="AlphaFoldDB" id="A0A7W8HDN5"/>
<dbReference type="Pfam" id="PF11185">
    <property type="entry name" value="DUF2971"/>
    <property type="match status" value="1"/>
</dbReference>
<keyword evidence="2" id="KW-1185">Reference proteome</keyword>
<proteinExistence type="predicted"/>
<dbReference type="InterPro" id="IPR021352">
    <property type="entry name" value="DUF2971"/>
</dbReference>
<comment type="caution">
    <text evidence="1">The sequence shown here is derived from an EMBL/GenBank/DDBJ whole genome shotgun (WGS) entry which is preliminary data.</text>
</comment>
<dbReference type="RefSeq" id="WP_183776794.1">
    <property type="nucleotide sequence ID" value="NZ_JACHFW010000035.1"/>
</dbReference>
<gene>
    <name evidence="1" type="ORF">HNP82_003557</name>
</gene>
<reference evidence="1 2" key="1">
    <citation type="submission" date="2020-08" db="EMBL/GenBank/DDBJ databases">
        <title>Genomic Encyclopedia of Type Strains, Phase IV (KMG-IV): sequencing the most valuable type-strain genomes for metagenomic binning, comparative biology and taxonomic classification.</title>
        <authorList>
            <person name="Goeker M."/>
        </authorList>
    </citation>
    <scope>NUCLEOTIDE SEQUENCE [LARGE SCALE GENOMIC DNA]</scope>
    <source>
        <strain evidence="1 2">DSM 106146</strain>
    </source>
</reference>
<evidence type="ECO:0008006" key="3">
    <source>
        <dbReference type="Google" id="ProtNLM"/>
    </source>
</evidence>
<organism evidence="1 2">
    <name type="scientific">Catenibacillus scindens</name>
    <dbReference type="NCBI Taxonomy" id="673271"/>
    <lineage>
        <taxon>Bacteria</taxon>
        <taxon>Bacillati</taxon>
        <taxon>Bacillota</taxon>
        <taxon>Clostridia</taxon>
        <taxon>Lachnospirales</taxon>
        <taxon>Lachnospiraceae</taxon>
        <taxon>Catenibacillus</taxon>
    </lineage>
</organism>
<evidence type="ECO:0000313" key="2">
    <source>
        <dbReference type="Proteomes" id="UP000543642"/>
    </source>
</evidence>
<dbReference type="EMBL" id="JACHFW010000035">
    <property type="protein sequence ID" value="MBB5266400.1"/>
    <property type="molecule type" value="Genomic_DNA"/>
</dbReference>
<evidence type="ECO:0000313" key="1">
    <source>
        <dbReference type="EMBL" id="MBB5266400.1"/>
    </source>
</evidence>
<name>A0A7W8HDN5_9FIRM</name>
<protein>
    <recommendedName>
        <fullName evidence="3">DUF2971 domain-containing protein</fullName>
    </recommendedName>
</protein>